<evidence type="ECO:0000313" key="2">
    <source>
        <dbReference type="Proteomes" id="UP000664521"/>
    </source>
</evidence>
<proteinExistence type="predicted"/>
<evidence type="ECO:0008006" key="3">
    <source>
        <dbReference type="Google" id="ProtNLM"/>
    </source>
</evidence>
<sequence length="310" mass="35754">MLIKLESSFDEVNHYNMGKLPPNLSFLDFPREIRDQIYKYCTAPDPTWYPSSNIMPPKLGPMSLLRTCKSIHDEAAIVFYGDKMHVFYIGWRFHWKSSAWLYDVYTDTTTYVAPKYLRMIKSCALFLNPEIIGYSTAIRKSAYLKMKASIQTFAGHLSGRHSLKKLQIFYGTPEYEAPLEFPDEMFIPTPMPTSIPDSNDPDFDSLLWLAQDTRINLMEPLTDLYGIPCVSVSGTRPDIAYRYEQAMSCSQMAVIPVKQVYKTRMVKVKGKRGKKQPQTYCAGKYYESKLVWDTRLLGTLPSVPKLDTYR</sequence>
<name>A0A8H3FDQ8_9LECA</name>
<reference evidence="1" key="1">
    <citation type="submission" date="2021-03" db="EMBL/GenBank/DDBJ databases">
        <authorList>
            <person name="Tagirdzhanova G."/>
        </authorList>
    </citation>
    <scope>NUCLEOTIDE SEQUENCE</scope>
</reference>
<accession>A0A8H3FDQ8</accession>
<keyword evidence="2" id="KW-1185">Reference proteome</keyword>
<dbReference type="OrthoDB" id="2951834at2759"/>
<organism evidence="1 2">
    <name type="scientific">Heterodermia speciosa</name>
    <dbReference type="NCBI Taxonomy" id="116794"/>
    <lineage>
        <taxon>Eukaryota</taxon>
        <taxon>Fungi</taxon>
        <taxon>Dikarya</taxon>
        <taxon>Ascomycota</taxon>
        <taxon>Pezizomycotina</taxon>
        <taxon>Lecanoromycetes</taxon>
        <taxon>OSLEUM clade</taxon>
        <taxon>Lecanoromycetidae</taxon>
        <taxon>Caliciales</taxon>
        <taxon>Physciaceae</taxon>
        <taxon>Heterodermia</taxon>
    </lineage>
</organism>
<dbReference type="EMBL" id="CAJPDS010000035">
    <property type="protein sequence ID" value="CAF9924116.1"/>
    <property type="molecule type" value="Genomic_DNA"/>
</dbReference>
<evidence type="ECO:0000313" key="1">
    <source>
        <dbReference type="EMBL" id="CAF9924116.1"/>
    </source>
</evidence>
<dbReference type="AlphaFoldDB" id="A0A8H3FDQ8"/>
<gene>
    <name evidence="1" type="ORF">HETSPECPRED_005494</name>
</gene>
<dbReference type="Proteomes" id="UP000664521">
    <property type="component" value="Unassembled WGS sequence"/>
</dbReference>
<comment type="caution">
    <text evidence="1">The sequence shown here is derived from an EMBL/GenBank/DDBJ whole genome shotgun (WGS) entry which is preliminary data.</text>
</comment>
<protein>
    <recommendedName>
        <fullName evidence="3">F-box domain-containing protein</fullName>
    </recommendedName>
</protein>